<organism evidence="1 2">
    <name type="scientific">Ensifer canadensis</name>
    <dbReference type="NCBI Taxonomy" id="555315"/>
    <lineage>
        <taxon>Bacteria</taxon>
        <taxon>Pseudomonadati</taxon>
        <taxon>Pseudomonadota</taxon>
        <taxon>Alphaproteobacteria</taxon>
        <taxon>Hyphomicrobiales</taxon>
        <taxon>Rhizobiaceae</taxon>
        <taxon>Sinorhizobium/Ensifer group</taxon>
        <taxon>Ensifer</taxon>
    </lineage>
</organism>
<protein>
    <recommendedName>
        <fullName evidence="3">S-adenosyl-L-methionine methyltransferase</fullName>
    </recommendedName>
</protein>
<dbReference type="RefSeq" id="WP_063963247.1">
    <property type="nucleotide sequence ID" value="NZ_CP083371.1"/>
</dbReference>
<evidence type="ECO:0008006" key="3">
    <source>
        <dbReference type="Google" id="ProtNLM"/>
    </source>
</evidence>
<dbReference type="Gene3D" id="3.40.50.150">
    <property type="entry name" value="Vaccinia Virus protein VP39"/>
    <property type="match status" value="1"/>
</dbReference>
<evidence type="ECO:0000313" key="1">
    <source>
        <dbReference type="EMBL" id="MBM3093702.1"/>
    </source>
</evidence>
<proteinExistence type="predicted"/>
<keyword evidence="2" id="KW-1185">Reference proteome</keyword>
<dbReference type="EMBL" id="WXFA01000018">
    <property type="protein sequence ID" value="MBM3093702.1"/>
    <property type="molecule type" value="Genomic_DNA"/>
</dbReference>
<name>A0AAW4FQT9_9HYPH</name>
<dbReference type="InterPro" id="IPR025690">
    <property type="entry name" value="Methyltransf_put"/>
</dbReference>
<dbReference type="Proteomes" id="UP000744980">
    <property type="component" value="Unassembled WGS sequence"/>
</dbReference>
<comment type="caution">
    <text evidence="1">The sequence shown here is derived from an EMBL/GenBank/DDBJ whole genome shotgun (WGS) entry which is preliminary data.</text>
</comment>
<accession>A0AAW4FQT9</accession>
<reference evidence="1 2" key="1">
    <citation type="submission" date="2020-01" db="EMBL/GenBank/DDBJ databases">
        <title>Draft genome assembly of Ensifer adhaerens T173.</title>
        <authorList>
            <person name="Craig J.E."/>
            <person name="Stinchcombe J.R."/>
        </authorList>
    </citation>
    <scope>NUCLEOTIDE SEQUENCE [LARGE SCALE GENOMIC DNA]</scope>
    <source>
        <strain evidence="1 2">T173</strain>
    </source>
</reference>
<dbReference type="InterPro" id="IPR029063">
    <property type="entry name" value="SAM-dependent_MTases_sf"/>
</dbReference>
<gene>
    <name evidence="1" type="ORF">GFB56_23355</name>
</gene>
<dbReference type="AlphaFoldDB" id="A0AAW4FQT9"/>
<evidence type="ECO:0000313" key="2">
    <source>
        <dbReference type="Proteomes" id="UP000744980"/>
    </source>
</evidence>
<sequence length="181" mass="20391">MPTRATLKEPRAEGRRKDSRLETLLFRLEAQHICLEWAFREIADRPGIVFEMGLGHGRTYDHLRIHLPEREIYVLDREIDCFADCTPPENYLLLGDIEDTLGAAATRFDRQVILAHADMGSYVNANNIATSAKLSRCLPAVLAPHAIVLSDLPLELAGTRSLPLPPGARKDKYFLYVNGPW</sequence>
<dbReference type="Pfam" id="PF12692">
    <property type="entry name" value="Methyltransf_17"/>
    <property type="match status" value="1"/>
</dbReference>